<evidence type="ECO:0000259" key="8">
    <source>
        <dbReference type="Pfam" id="PF02706"/>
    </source>
</evidence>
<evidence type="ECO:0000256" key="6">
    <source>
        <dbReference type="SAM" id="Coils"/>
    </source>
</evidence>
<feature type="coiled-coil region" evidence="6">
    <location>
        <begin position="199"/>
        <end position="263"/>
    </location>
</feature>
<keyword evidence="10" id="KW-1185">Reference proteome</keyword>
<gene>
    <name evidence="9" type="ORF">ACFOSU_14265</name>
</gene>
<dbReference type="PANTHER" id="PTHR32309">
    <property type="entry name" value="TYROSINE-PROTEIN KINASE"/>
    <property type="match status" value="1"/>
</dbReference>
<evidence type="ECO:0000256" key="7">
    <source>
        <dbReference type="SAM" id="Phobius"/>
    </source>
</evidence>
<dbReference type="Proteomes" id="UP001595462">
    <property type="component" value="Unassembled WGS sequence"/>
</dbReference>
<feature type="transmembrane region" description="Helical" evidence="7">
    <location>
        <begin position="426"/>
        <end position="444"/>
    </location>
</feature>
<evidence type="ECO:0000256" key="3">
    <source>
        <dbReference type="ARBA" id="ARBA00022692"/>
    </source>
</evidence>
<protein>
    <submittedName>
        <fullName evidence="9">Wzz/FepE/Etk N-terminal domain-containing protein</fullName>
    </submittedName>
</protein>
<keyword evidence="6" id="KW-0175">Coiled coil</keyword>
<dbReference type="PANTHER" id="PTHR32309:SF13">
    <property type="entry name" value="FERRIC ENTEROBACTIN TRANSPORT PROTEIN FEPE"/>
    <property type="match status" value="1"/>
</dbReference>
<keyword evidence="2" id="KW-1003">Cell membrane</keyword>
<dbReference type="RefSeq" id="WP_380690599.1">
    <property type="nucleotide sequence ID" value="NZ_JBHRSS010000006.1"/>
</dbReference>
<evidence type="ECO:0000313" key="10">
    <source>
        <dbReference type="Proteomes" id="UP001595462"/>
    </source>
</evidence>
<dbReference type="Pfam" id="PF02706">
    <property type="entry name" value="Wzz"/>
    <property type="match status" value="1"/>
</dbReference>
<keyword evidence="3 7" id="KW-0812">Transmembrane</keyword>
<feature type="coiled-coil region" evidence="6">
    <location>
        <begin position="363"/>
        <end position="390"/>
    </location>
</feature>
<keyword evidence="5 7" id="KW-0472">Membrane</keyword>
<accession>A0ABV7EU21</accession>
<feature type="domain" description="Polysaccharide chain length determinant N-terminal" evidence="8">
    <location>
        <begin position="21"/>
        <end position="108"/>
    </location>
</feature>
<evidence type="ECO:0000256" key="4">
    <source>
        <dbReference type="ARBA" id="ARBA00022989"/>
    </source>
</evidence>
<comment type="subcellular location">
    <subcellularLocation>
        <location evidence="1">Cell membrane</location>
        <topology evidence="1">Multi-pass membrane protein</topology>
    </subcellularLocation>
</comment>
<proteinExistence type="predicted"/>
<name>A0ABV7EU21_9GAMM</name>
<organism evidence="9 10">
    <name type="scientific">Salinisphaera aquimarina</name>
    <dbReference type="NCBI Taxonomy" id="2094031"/>
    <lineage>
        <taxon>Bacteria</taxon>
        <taxon>Pseudomonadati</taxon>
        <taxon>Pseudomonadota</taxon>
        <taxon>Gammaproteobacteria</taxon>
        <taxon>Salinisphaerales</taxon>
        <taxon>Salinisphaeraceae</taxon>
        <taxon>Salinisphaera</taxon>
    </lineage>
</organism>
<dbReference type="InterPro" id="IPR050445">
    <property type="entry name" value="Bact_polysacc_biosynth/exp"/>
</dbReference>
<keyword evidence="4 7" id="KW-1133">Transmembrane helix</keyword>
<comment type="caution">
    <text evidence="9">The sequence shown here is derived from an EMBL/GenBank/DDBJ whole genome shotgun (WGS) entry which is preliminary data.</text>
</comment>
<sequence>MNSDDSMLDRPLIPGMRAPLTLGQLQRILRARWRLIAAVVATFLLLAVLSILLLSDSYAAKVSLLIEFPGDDPVTGQQYPSNLADSYQATQVDLLSSYKVRLAVVDELKLADDTAARQKFEDSAPAGASFEEWLAQRIAKKLTVAADQSSRLLVVQYEDKDPQKSAKIANSIVEQYMGASAQIASDPAKNRQSRYAEFLDGLRGKVDAAQDRLTDIQQRLQVINGNNAGNIDTQRLEDLGLKLNQAESDHQAARAKVEQIRALQKAGQPVTAQAEILGSSYVQELKGRLLRLQSERADVGKVLGSRHPKMRSLNAEIGTVRARLSEEINAYLQANRGQAQTTADQQTALRKTFDQERADVIDQQRKRAEVAKYQRELASAKQVYDAALNEYDQVLGGSEMHRQNISVISWASPPRAPSGLGKKIKLLLALVLGAIVGCALALLLEFTDRRVRGPEDITREMDLPILGDLPGLPS</sequence>
<evidence type="ECO:0000256" key="2">
    <source>
        <dbReference type="ARBA" id="ARBA00022475"/>
    </source>
</evidence>
<evidence type="ECO:0000256" key="5">
    <source>
        <dbReference type="ARBA" id="ARBA00023136"/>
    </source>
</evidence>
<evidence type="ECO:0000313" key="9">
    <source>
        <dbReference type="EMBL" id="MFC3105042.1"/>
    </source>
</evidence>
<dbReference type="EMBL" id="JBHRSS010000006">
    <property type="protein sequence ID" value="MFC3105042.1"/>
    <property type="molecule type" value="Genomic_DNA"/>
</dbReference>
<evidence type="ECO:0000256" key="1">
    <source>
        <dbReference type="ARBA" id="ARBA00004651"/>
    </source>
</evidence>
<dbReference type="InterPro" id="IPR003856">
    <property type="entry name" value="LPS_length_determ_N"/>
</dbReference>
<reference evidence="10" key="1">
    <citation type="journal article" date="2019" name="Int. J. Syst. Evol. Microbiol.">
        <title>The Global Catalogue of Microorganisms (GCM) 10K type strain sequencing project: providing services to taxonomists for standard genome sequencing and annotation.</title>
        <authorList>
            <consortium name="The Broad Institute Genomics Platform"/>
            <consortium name="The Broad Institute Genome Sequencing Center for Infectious Disease"/>
            <person name="Wu L."/>
            <person name="Ma J."/>
        </authorList>
    </citation>
    <scope>NUCLEOTIDE SEQUENCE [LARGE SCALE GENOMIC DNA]</scope>
    <source>
        <strain evidence="10">KCTC 52640</strain>
    </source>
</reference>